<dbReference type="InParanoid" id="M4B351"/>
<protein>
    <submittedName>
        <fullName evidence="3">Uncharacterized protein</fullName>
    </submittedName>
</protein>
<evidence type="ECO:0000313" key="3">
    <source>
        <dbReference type="EnsemblProtists" id="HpaP800699"/>
    </source>
</evidence>
<dbReference type="eggNOG" id="ENOG502QSWR">
    <property type="taxonomic scope" value="Eukaryota"/>
</dbReference>
<feature type="compositionally biased region" description="Low complexity" evidence="2">
    <location>
        <begin position="33"/>
        <end position="43"/>
    </location>
</feature>
<evidence type="ECO:0000313" key="4">
    <source>
        <dbReference type="Proteomes" id="UP000011713"/>
    </source>
</evidence>
<feature type="region of interest" description="Disordered" evidence="2">
    <location>
        <begin position="98"/>
        <end position="118"/>
    </location>
</feature>
<dbReference type="EMBL" id="JH598094">
    <property type="status" value="NOT_ANNOTATED_CDS"/>
    <property type="molecule type" value="Genomic_DNA"/>
</dbReference>
<feature type="region of interest" description="Disordered" evidence="2">
    <location>
        <begin position="24"/>
        <end position="63"/>
    </location>
</feature>
<dbReference type="VEuPathDB" id="FungiDB:HpaG800699"/>
<name>M4B351_HYAAE</name>
<dbReference type="Proteomes" id="UP000011713">
    <property type="component" value="Unassembled WGS sequence"/>
</dbReference>
<reference evidence="4" key="1">
    <citation type="journal article" date="2010" name="Science">
        <title>Signatures of adaptation to obligate biotrophy in the Hyaloperonospora arabidopsidis genome.</title>
        <authorList>
            <person name="Baxter L."/>
            <person name="Tripathy S."/>
            <person name="Ishaque N."/>
            <person name="Boot N."/>
            <person name="Cabral A."/>
            <person name="Kemen E."/>
            <person name="Thines M."/>
            <person name="Ah-Fong A."/>
            <person name="Anderson R."/>
            <person name="Badejoko W."/>
            <person name="Bittner-Eddy P."/>
            <person name="Boore J.L."/>
            <person name="Chibucos M.C."/>
            <person name="Coates M."/>
            <person name="Dehal P."/>
            <person name="Delehaunty K."/>
            <person name="Dong S."/>
            <person name="Downton P."/>
            <person name="Dumas B."/>
            <person name="Fabro G."/>
            <person name="Fronick C."/>
            <person name="Fuerstenberg S.I."/>
            <person name="Fulton L."/>
            <person name="Gaulin E."/>
            <person name="Govers F."/>
            <person name="Hughes L."/>
            <person name="Humphray S."/>
            <person name="Jiang R.H."/>
            <person name="Judelson H."/>
            <person name="Kamoun S."/>
            <person name="Kyung K."/>
            <person name="Meijer H."/>
            <person name="Minx P."/>
            <person name="Morris P."/>
            <person name="Nelson J."/>
            <person name="Phuntumart V."/>
            <person name="Qutob D."/>
            <person name="Rehmany A."/>
            <person name="Rougon-Cardoso A."/>
            <person name="Ryden P."/>
            <person name="Torto-Alalibo T."/>
            <person name="Studholme D."/>
            <person name="Wang Y."/>
            <person name="Win J."/>
            <person name="Wood J."/>
            <person name="Clifton S.W."/>
            <person name="Rogers J."/>
            <person name="Van den Ackerveken G."/>
            <person name="Jones J.D."/>
            <person name="McDowell J.M."/>
            <person name="Beynon J."/>
            <person name="Tyler B.M."/>
        </authorList>
    </citation>
    <scope>NUCLEOTIDE SEQUENCE [LARGE SCALE GENOMIC DNA]</scope>
    <source>
        <strain evidence="4">Emoy2</strain>
    </source>
</reference>
<organism evidence="3 4">
    <name type="scientific">Hyaloperonospora arabidopsidis (strain Emoy2)</name>
    <name type="common">Downy mildew agent</name>
    <name type="synonym">Peronospora arabidopsidis</name>
    <dbReference type="NCBI Taxonomy" id="559515"/>
    <lineage>
        <taxon>Eukaryota</taxon>
        <taxon>Sar</taxon>
        <taxon>Stramenopiles</taxon>
        <taxon>Oomycota</taxon>
        <taxon>Peronosporomycetes</taxon>
        <taxon>Peronosporales</taxon>
        <taxon>Peronosporaceae</taxon>
        <taxon>Hyaloperonospora</taxon>
    </lineage>
</organism>
<evidence type="ECO:0000256" key="1">
    <source>
        <dbReference type="SAM" id="Coils"/>
    </source>
</evidence>
<dbReference type="AlphaFoldDB" id="M4B351"/>
<evidence type="ECO:0000256" key="2">
    <source>
        <dbReference type="SAM" id="MobiDB-lite"/>
    </source>
</evidence>
<accession>M4B351</accession>
<dbReference type="HOGENOM" id="CLU_033871_0_0_1"/>
<proteinExistence type="predicted"/>
<keyword evidence="4" id="KW-1185">Reference proteome</keyword>
<dbReference type="EnsemblProtists" id="HpaT800699">
    <property type="protein sequence ID" value="HpaP800699"/>
    <property type="gene ID" value="HpaG800699"/>
</dbReference>
<sequence>MWSRLAEGLADIVAPEEGYAQQIEDTTDQELDSVPSNVSSPSVYLNESAASPATVKAEEDEQEQEQYIRDLERALIQQKKQNRALEDEVKEIKIKSRQADEGKKEAHFPLKSESRDQEIEISSRQQINTNAEVQFAEHGDTQTLQTKEESVSRVKYDQLVQKLQQSQTKVNTLTTKCQDQEKELTSLCDQVEALRVANETLQQDEQEIRFRAAEYEQGYVNLLEEIEKMKTTNEEEKKTLISESKDHEKSIDSQRLYDLEAQLATAEADKVLAQLDAERLQRDLNALEDVLHQFQMDNKVHKARIIILEAELEQATSTLQSRQPLSKPFEGECDDFERLMEKFEKKSRECEQLREVAYVDSDKKGELLHLMARILRTKNAVLVWATQSKAYKPTGFPVNCTRTKVWAMATDVVRLVQSS</sequence>
<keyword evidence="1" id="KW-0175">Coiled coil</keyword>
<reference evidence="3" key="2">
    <citation type="submission" date="2015-06" db="UniProtKB">
        <authorList>
            <consortium name="EnsemblProtists"/>
        </authorList>
    </citation>
    <scope>IDENTIFICATION</scope>
    <source>
        <strain evidence="3">Emoy2</strain>
    </source>
</reference>
<feature type="coiled-coil region" evidence="1">
    <location>
        <begin position="156"/>
        <end position="297"/>
    </location>
</feature>